<dbReference type="EMBL" id="FMXR01000009">
    <property type="protein sequence ID" value="SDB18405.1"/>
    <property type="molecule type" value="Genomic_DNA"/>
</dbReference>
<dbReference type="InterPro" id="IPR000999">
    <property type="entry name" value="RNase_III_dom"/>
</dbReference>
<sequence>MEQGLNEFIRKQFALEKQDIRSYSPLTLAFIGDGVFDLIVRTVIVGEGNTKPSMLHGHSAHFVKATAQSKMMECLETLLTEEEESYYRRGRNAKSKTTAKNASVIDYRRATGLETLMGYLYLTGQLERAIELTRKGLEYYGK</sequence>
<dbReference type="PANTHER" id="PTHR34276:SF1">
    <property type="entry name" value="MINI-RIBONUCLEASE 3"/>
    <property type="match status" value="1"/>
</dbReference>
<dbReference type="Pfam" id="PF00636">
    <property type="entry name" value="Ribonuclease_3"/>
    <property type="match status" value="1"/>
</dbReference>
<comment type="cofactor">
    <cofactor evidence="6">
        <name>Mg(2+)</name>
        <dbReference type="ChEBI" id="CHEBI:18420"/>
    </cofactor>
</comment>
<dbReference type="RefSeq" id="WP_090173581.1">
    <property type="nucleotide sequence ID" value="NZ_FMXR01000009.1"/>
</dbReference>
<keyword evidence="1 6" id="KW-0690">Ribosome biogenesis</keyword>
<evidence type="ECO:0000256" key="3">
    <source>
        <dbReference type="ARBA" id="ARBA00022722"/>
    </source>
</evidence>
<dbReference type="EC" id="3.1.26.-" evidence="6"/>
<dbReference type="GO" id="GO:0019843">
    <property type="term" value="F:rRNA binding"/>
    <property type="evidence" value="ECO:0007669"/>
    <property type="project" value="UniProtKB-UniRule"/>
</dbReference>
<evidence type="ECO:0000256" key="4">
    <source>
        <dbReference type="ARBA" id="ARBA00022759"/>
    </source>
</evidence>
<proteinExistence type="inferred from homology"/>
<dbReference type="STRING" id="1732.SAMN02910417_01375"/>
<comment type="subunit">
    <text evidence="6">Homodimer.</text>
</comment>
<name>A0A1G6BCS2_EUBOX</name>
<dbReference type="GO" id="GO:0006364">
    <property type="term" value="P:rRNA processing"/>
    <property type="evidence" value="ECO:0007669"/>
    <property type="project" value="UniProtKB-UniRule"/>
</dbReference>
<keyword evidence="5 6" id="KW-0378">Hydrolase</keyword>
<accession>A0A1G6BCS2</accession>
<dbReference type="GO" id="GO:0005737">
    <property type="term" value="C:cytoplasm"/>
    <property type="evidence" value="ECO:0007669"/>
    <property type="project" value="UniProtKB-SubCell"/>
</dbReference>
<keyword evidence="2 6" id="KW-0698">rRNA processing</keyword>
<keyword evidence="6" id="KW-0460">Magnesium</keyword>
<dbReference type="GO" id="GO:0004525">
    <property type="term" value="F:ribonuclease III activity"/>
    <property type="evidence" value="ECO:0007669"/>
    <property type="project" value="InterPro"/>
</dbReference>
<dbReference type="InterPro" id="IPR008226">
    <property type="entry name" value="Mini3_fam"/>
</dbReference>
<evidence type="ECO:0000313" key="8">
    <source>
        <dbReference type="EMBL" id="SDB18405.1"/>
    </source>
</evidence>
<dbReference type="OrthoDB" id="46571at2"/>
<comment type="subcellular location">
    <subcellularLocation>
        <location evidence="6">Cytoplasm</location>
    </subcellularLocation>
</comment>
<dbReference type="AlphaFoldDB" id="A0A1G6BCS2"/>
<evidence type="ECO:0000256" key="5">
    <source>
        <dbReference type="ARBA" id="ARBA00022801"/>
    </source>
</evidence>
<dbReference type="HAMAP" id="MF_01468">
    <property type="entry name" value="RNase_Mini_III"/>
    <property type="match status" value="1"/>
</dbReference>
<evidence type="ECO:0000259" key="7">
    <source>
        <dbReference type="Pfam" id="PF00636"/>
    </source>
</evidence>
<dbReference type="Gene3D" id="1.10.1520.10">
    <property type="entry name" value="Ribonuclease III domain"/>
    <property type="match status" value="1"/>
</dbReference>
<keyword evidence="4 6" id="KW-0255">Endonuclease</keyword>
<comment type="similarity">
    <text evidence="6">Belongs to the MrnC RNase family.</text>
</comment>
<keyword evidence="6" id="KW-0699">rRNA-binding</keyword>
<comment type="function">
    <text evidence="6">Involved in correct processing of both the 5' and 3' ends of 23S rRNA precursor. Processes 30S rRNA precursor transcript even in absence of ribonuclease 3 (Rnc); Rnc processes 30S rRNA into smaller rRNA precursors.</text>
</comment>
<keyword evidence="9" id="KW-1185">Reference proteome</keyword>
<feature type="active site" evidence="6">
    <location>
        <position position="33"/>
    </location>
</feature>
<dbReference type="PANTHER" id="PTHR34276">
    <property type="entry name" value="MINI-RIBONUCLEASE 3"/>
    <property type="match status" value="1"/>
</dbReference>
<gene>
    <name evidence="6" type="primary">mrnC</name>
    <name evidence="8" type="ORF">SAMN02910417_01375</name>
</gene>
<evidence type="ECO:0000256" key="6">
    <source>
        <dbReference type="HAMAP-Rule" id="MF_01468"/>
    </source>
</evidence>
<evidence type="ECO:0000256" key="2">
    <source>
        <dbReference type="ARBA" id="ARBA00022552"/>
    </source>
</evidence>
<dbReference type="PIRSF" id="PIRSF005520">
    <property type="entry name" value="UCP005520"/>
    <property type="match status" value="1"/>
</dbReference>
<dbReference type="SUPFAM" id="SSF69065">
    <property type="entry name" value="RNase III domain-like"/>
    <property type="match status" value="1"/>
</dbReference>
<dbReference type="InterPro" id="IPR036389">
    <property type="entry name" value="RNase_III_sf"/>
</dbReference>
<keyword evidence="6" id="KW-0963">Cytoplasm</keyword>
<evidence type="ECO:0000256" key="1">
    <source>
        <dbReference type="ARBA" id="ARBA00022517"/>
    </source>
</evidence>
<keyword evidence="6" id="KW-0694">RNA-binding</keyword>
<protein>
    <recommendedName>
        <fullName evidence="6">Mini-ribonuclease 3</fullName>
        <shortName evidence="6">Mini-3</shortName>
        <shortName evidence="6">Mini-RNase 3</shortName>
        <ecNumber evidence="6">3.1.26.-</ecNumber>
    </recommendedName>
    <alternativeName>
        <fullName evidence="6">Mini-RNase III</fullName>
        <shortName evidence="6">Mini-III</shortName>
    </alternativeName>
</protein>
<organism evidence="8 9">
    <name type="scientific">Eubacterium oxidoreducens</name>
    <dbReference type="NCBI Taxonomy" id="1732"/>
    <lineage>
        <taxon>Bacteria</taxon>
        <taxon>Bacillati</taxon>
        <taxon>Bacillota</taxon>
        <taxon>Clostridia</taxon>
        <taxon>Eubacteriales</taxon>
        <taxon>Eubacteriaceae</taxon>
        <taxon>Eubacterium</taxon>
    </lineage>
</organism>
<keyword evidence="3 6" id="KW-0540">Nuclease</keyword>
<reference evidence="8 9" key="1">
    <citation type="submission" date="2016-10" db="EMBL/GenBank/DDBJ databases">
        <authorList>
            <person name="de Groot N.N."/>
        </authorList>
    </citation>
    <scope>NUCLEOTIDE SEQUENCE [LARGE SCALE GENOMIC DNA]</scope>
    <source>
        <strain evidence="8 9">DSM 3217</strain>
    </source>
</reference>
<feature type="domain" description="RNase III" evidence="7">
    <location>
        <begin position="27"/>
        <end position="124"/>
    </location>
</feature>
<dbReference type="Proteomes" id="UP000199228">
    <property type="component" value="Unassembled WGS sequence"/>
</dbReference>
<evidence type="ECO:0000313" key="9">
    <source>
        <dbReference type="Proteomes" id="UP000199228"/>
    </source>
</evidence>